<evidence type="ECO:0000313" key="2">
    <source>
        <dbReference type="EMBL" id="KAF7133283.1"/>
    </source>
</evidence>
<feature type="region of interest" description="Disordered" evidence="1">
    <location>
        <begin position="46"/>
        <end position="68"/>
    </location>
</feature>
<proteinExistence type="predicted"/>
<evidence type="ECO:0000313" key="3">
    <source>
        <dbReference type="Proteomes" id="UP000626092"/>
    </source>
</evidence>
<accession>A0A834GLC5</accession>
<evidence type="ECO:0000256" key="1">
    <source>
        <dbReference type="SAM" id="MobiDB-lite"/>
    </source>
</evidence>
<sequence>MRPKPATQSPNRATPTIIVTALNTSQIATQNPSRTAQNVPQFLLQTPPSALPYSAPPEMRRREEGSTPIRDVHKIKALSIEDLISEIMVHGLAMNPQGFGIARDCTDDGNSVLVGNAIIGI</sequence>
<dbReference type="AlphaFoldDB" id="A0A834GLC5"/>
<protein>
    <submittedName>
        <fullName evidence="2">Uncharacterized protein</fullName>
    </submittedName>
</protein>
<gene>
    <name evidence="2" type="ORF">RHSIM_Rhsim09G0050200</name>
</gene>
<organism evidence="2 3">
    <name type="scientific">Rhododendron simsii</name>
    <name type="common">Sims's rhododendron</name>
    <dbReference type="NCBI Taxonomy" id="118357"/>
    <lineage>
        <taxon>Eukaryota</taxon>
        <taxon>Viridiplantae</taxon>
        <taxon>Streptophyta</taxon>
        <taxon>Embryophyta</taxon>
        <taxon>Tracheophyta</taxon>
        <taxon>Spermatophyta</taxon>
        <taxon>Magnoliopsida</taxon>
        <taxon>eudicotyledons</taxon>
        <taxon>Gunneridae</taxon>
        <taxon>Pentapetalae</taxon>
        <taxon>asterids</taxon>
        <taxon>Ericales</taxon>
        <taxon>Ericaceae</taxon>
        <taxon>Ericoideae</taxon>
        <taxon>Rhodoreae</taxon>
        <taxon>Rhododendron</taxon>
    </lineage>
</organism>
<dbReference type="Proteomes" id="UP000626092">
    <property type="component" value="Unassembled WGS sequence"/>
</dbReference>
<keyword evidence="3" id="KW-1185">Reference proteome</keyword>
<dbReference type="EMBL" id="WJXA01000009">
    <property type="protein sequence ID" value="KAF7133283.1"/>
    <property type="molecule type" value="Genomic_DNA"/>
</dbReference>
<name>A0A834GLC5_RHOSS</name>
<comment type="caution">
    <text evidence="2">The sequence shown here is derived from an EMBL/GenBank/DDBJ whole genome shotgun (WGS) entry which is preliminary data.</text>
</comment>
<reference evidence="2" key="1">
    <citation type="submission" date="2019-11" db="EMBL/GenBank/DDBJ databases">
        <authorList>
            <person name="Liu Y."/>
            <person name="Hou J."/>
            <person name="Li T.-Q."/>
            <person name="Guan C.-H."/>
            <person name="Wu X."/>
            <person name="Wu H.-Z."/>
            <person name="Ling F."/>
            <person name="Zhang R."/>
            <person name="Shi X.-G."/>
            <person name="Ren J.-P."/>
            <person name="Chen E.-F."/>
            <person name="Sun J.-M."/>
        </authorList>
    </citation>
    <scope>NUCLEOTIDE SEQUENCE</scope>
    <source>
        <strain evidence="2">Adult_tree_wgs_1</strain>
        <tissue evidence="2">Leaves</tissue>
    </source>
</reference>
<feature type="compositionally biased region" description="Basic and acidic residues" evidence="1">
    <location>
        <begin position="58"/>
        <end position="68"/>
    </location>
</feature>